<feature type="domain" description="Endonuclease/exonuclease/phosphatase" evidence="2">
    <location>
        <begin position="61"/>
        <end position="269"/>
    </location>
</feature>
<keyword evidence="3" id="KW-1185">Reference proteome</keyword>
<dbReference type="CDD" id="cd09076">
    <property type="entry name" value="L1-EN"/>
    <property type="match status" value="1"/>
</dbReference>
<dbReference type="GO" id="GO:0003824">
    <property type="term" value="F:catalytic activity"/>
    <property type="evidence" value="ECO:0007669"/>
    <property type="project" value="InterPro"/>
</dbReference>
<dbReference type="InterPro" id="IPR005135">
    <property type="entry name" value="Endo/exonuclease/phosphatase"/>
</dbReference>
<dbReference type="SUPFAM" id="SSF56219">
    <property type="entry name" value="DNase I-like"/>
    <property type="match status" value="1"/>
</dbReference>
<dbReference type="AlphaFoldDB" id="A0A1S3DKG0"/>
<organism evidence="3 4">
    <name type="scientific">Diaphorina citri</name>
    <name type="common">Asian citrus psyllid</name>
    <dbReference type="NCBI Taxonomy" id="121845"/>
    <lineage>
        <taxon>Eukaryota</taxon>
        <taxon>Metazoa</taxon>
        <taxon>Ecdysozoa</taxon>
        <taxon>Arthropoda</taxon>
        <taxon>Hexapoda</taxon>
        <taxon>Insecta</taxon>
        <taxon>Pterygota</taxon>
        <taxon>Neoptera</taxon>
        <taxon>Paraneoptera</taxon>
        <taxon>Hemiptera</taxon>
        <taxon>Sternorrhyncha</taxon>
        <taxon>Psylloidea</taxon>
        <taxon>Psyllidae</taxon>
        <taxon>Diaphorininae</taxon>
        <taxon>Diaphorina</taxon>
    </lineage>
</organism>
<feature type="region of interest" description="Disordered" evidence="1">
    <location>
        <begin position="1"/>
        <end position="46"/>
    </location>
</feature>
<dbReference type="RefSeq" id="XP_008482843.1">
    <property type="nucleotide sequence ID" value="XM_008484621.1"/>
</dbReference>
<dbReference type="PANTHER" id="PTHR23227:SF83">
    <property type="entry name" value="ENDONUCLEASE_EXONUCLEASE_PHOSPHATASE DOMAIN-CONTAINING PROTEIN"/>
    <property type="match status" value="1"/>
</dbReference>
<dbReference type="Gene3D" id="3.60.10.10">
    <property type="entry name" value="Endonuclease/exonuclease/phosphatase"/>
    <property type="match status" value="1"/>
</dbReference>
<gene>
    <name evidence="4" type="primary">LOC103519529</name>
</gene>
<dbReference type="PaxDb" id="121845-A0A1S3DKG0"/>
<dbReference type="InterPro" id="IPR027124">
    <property type="entry name" value="Swc5/CFDP1/2"/>
</dbReference>
<dbReference type="PANTHER" id="PTHR23227">
    <property type="entry name" value="BUCENTAUR RELATED"/>
    <property type="match status" value="1"/>
</dbReference>
<feature type="compositionally biased region" description="Polar residues" evidence="1">
    <location>
        <begin position="1"/>
        <end position="22"/>
    </location>
</feature>
<sequence length="280" mass="31788">MTERQINSASDVTHTGESTNARASPPCDARRPRPTSVKNGRGLPDQERIRLKKLVQSRIGTLNVGTMTGKGRELADMMQRRRIQVLCVQETRWRGNKAKELGEGYKLFYSGANEAGRNGVGIILDNDLKTTVVSVNRRNDRIMSIKLDSEEILNIISVYAPQGGCEDEEKDTFWNELKEEMENIPKEERVIIGGDLNGHVGKKENETRGRVHGGWTVGEENEEGRRIVDFALASDMTLCNTYFKKPESQLITYRSGRHTSQIDFIMYRRGNIKEIKDCRQ</sequence>
<dbReference type="Proteomes" id="UP000079169">
    <property type="component" value="Unplaced"/>
</dbReference>
<dbReference type="OMA" id="RHTSQID"/>
<accession>A0A1S3DKG0</accession>
<dbReference type="KEGG" id="dci:103519529"/>
<evidence type="ECO:0000313" key="3">
    <source>
        <dbReference type="Proteomes" id="UP000079169"/>
    </source>
</evidence>
<dbReference type="Pfam" id="PF03372">
    <property type="entry name" value="Exo_endo_phos"/>
    <property type="match status" value="1"/>
</dbReference>
<dbReference type="GeneID" id="103519529"/>
<protein>
    <submittedName>
        <fullName evidence="4">Craniofacial development protein 2-like</fullName>
    </submittedName>
</protein>
<evidence type="ECO:0000313" key="4">
    <source>
        <dbReference type="RefSeq" id="XP_008482843.1"/>
    </source>
</evidence>
<evidence type="ECO:0000256" key="1">
    <source>
        <dbReference type="SAM" id="MobiDB-lite"/>
    </source>
</evidence>
<dbReference type="InterPro" id="IPR036691">
    <property type="entry name" value="Endo/exonu/phosph_ase_sf"/>
</dbReference>
<reference evidence="4" key="1">
    <citation type="submission" date="2025-08" db="UniProtKB">
        <authorList>
            <consortium name="RefSeq"/>
        </authorList>
    </citation>
    <scope>IDENTIFICATION</scope>
</reference>
<name>A0A1S3DKG0_DIACI</name>
<dbReference type="STRING" id="121845.A0A1S3DKG0"/>
<evidence type="ECO:0000259" key="2">
    <source>
        <dbReference type="Pfam" id="PF03372"/>
    </source>
</evidence>
<proteinExistence type="predicted"/>